<evidence type="ECO:0000256" key="1">
    <source>
        <dbReference type="SAM" id="Phobius"/>
    </source>
</evidence>
<sequence length="111" mass="12395">MNERHKRSFGRKWFNRRTRGVDTCWGVAAVAFLSQVVLSFGERNAGFLYVGYMELFLIDRQQAIWPQTVSFIVGYPAGLVVSLLHRWLSLTTIALIGSVLTCVGPIAASFG</sequence>
<feature type="non-terminal residue" evidence="2">
    <location>
        <position position="111"/>
    </location>
</feature>
<keyword evidence="1" id="KW-0472">Membrane</keyword>
<evidence type="ECO:0000313" key="2">
    <source>
        <dbReference type="EMBL" id="JAP73618.1"/>
    </source>
</evidence>
<proteinExistence type="evidence at transcript level"/>
<protein>
    <submittedName>
        <fullName evidence="2">Putative monocarboxylate transporter</fullName>
    </submittedName>
</protein>
<keyword evidence="1" id="KW-0812">Transmembrane</keyword>
<keyword evidence="1" id="KW-1133">Transmembrane helix</keyword>
<feature type="transmembrane region" description="Helical" evidence="1">
    <location>
        <begin position="91"/>
        <end position="110"/>
    </location>
</feature>
<feature type="transmembrane region" description="Helical" evidence="1">
    <location>
        <begin position="63"/>
        <end position="84"/>
    </location>
</feature>
<name>A0A131Y522_IXORI</name>
<accession>A0A131Y522</accession>
<dbReference type="EMBL" id="GEFM01002178">
    <property type="protein sequence ID" value="JAP73618.1"/>
    <property type="molecule type" value="mRNA"/>
</dbReference>
<dbReference type="AlphaFoldDB" id="A0A131Y522"/>
<organism evidence="2">
    <name type="scientific">Ixodes ricinus</name>
    <name type="common">Common tick</name>
    <name type="synonym">Acarus ricinus</name>
    <dbReference type="NCBI Taxonomy" id="34613"/>
    <lineage>
        <taxon>Eukaryota</taxon>
        <taxon>Metazoa</taxon>
        <taxon>Ecdysozoa</taxon>
        <taxon>Arthropoda</taxon>
        <taxon>Chelicerata</taxon>
        <taxon>Arachnida</taxon>
        <taxon>Acari</taxon>
        <taxon>Parasitiformes</taxon>
        <taxon>Ixodida</taxon>
        <taxon>Ixodoidea</taxon>
        <taxon>Ixodidae</taxon>
        <taxon>Ixodinae</taxon>
        <taxon>Ixodes</taxon>
    </lineage>
</organism>
<reference evidence="2" key="1">
    <citation type="submission" date="2016-02" db="EMBL/GenBank/DDBJ databases">
        <title>RNAseq analyses of the midgut from blood- or serum-fed Ixodes ricinus ticks.</title>
        <authorList>
            <person name="Perner J."/>
            <person name="Provaznik J."/>
            <person name="Schrenkova J."/>
            <person name="Urbanova V."/>
            <person name="Ribeiro J.M."/>
            <person name="Kopacek P."/>
        </authorList>
    </citation>
    <scope>NUCLEOTIDE SEQUENCE</scope>
    <source>
        <tissue evidence="2">Gut</tissue>
    </source>
</reference>